<dbReference type="PROSITE" id="PS01302">
    <property type="entry name" value="UPF0758"/>
    <property type="match status" value="1"/>
</dbReference>
<dbReference type="GO" id="GO:0008237">
    <property type="term" value="F:metallopeptidase activity"/>
    <property type="evidence" value="ECO:0007669"/>
    <property type="project" value="UniProtKB-KW"/>
</dbReference>
<evidence type="ECO:0000313" key="8">
    <source>
        <dbReference type="Proteomes" id="UP000282971"/>
    </source>
</evidence>
<dbReference type="PANTHER" id="PTHR30471:SF3">
    <property type="entry name" value="UPF0758 PROTEIN YEES-RELATED"/>
    <property type="match status" value="1"/>
</dbReference>
<gene>
    <name evidence="7" type="ORF">EOD43_09885</name>
</gene>
<dbReference type="GO" id="GO:0006508">
    <property type="term" value="P:proteolysis"/>
    <property type="evidence" value="ECO:0007669"/>
    <property type="project" value="UniProtKB-KW"/>
</dbReference>
<dbReference type="PANTHER" id="PTHR30471">
    <property type="entry name" value="DNA REPAIR PROTEIN RADC"/>
    <property type="match status" value="1"/>
</dbReference>
<dbReference type="InterPro" id="IPR025657">
    <property type="entry name" value="RadC_JAB"/>
</dbReference>
<reference evidence="7 8" key="1">
    <citation type="submission" date="2019-01" db="EMBL/GenBank/DDBJ databases">
        <authorList>
            <person name="Chen W.-M."/>
        </authorList>
    </citation>
    <scope>NUCLEOTIDE SEQUENCE [LARGE SCALE GENOMIC DNA]</scope>
    <source>
        <strain evidence="7 8">CCP-7</strain>
    </source>
</reference>
<evidence type="ECO:0000256" key="1">
    <source>
        <dbReference type="ARBA" id="ARBA00022670"/>
    </source>
</evidence>
<dbReference type="InterPro" id="IPR001405">
    <property type="entry name" value="UPF0758"/>
</dbReference>
<comment type="caution">
    <text evidence="7">The sequence shown here is derived from an EMBL/GenBank/DDBJ whole genome shotgun (WGS) entry which is preliminary data.</text>
</comment>
<keyword evidence="8" id="KW-1185">Reference proteome</keyword>
<evidence type="ECO:0000256" key="5">
    <source>
        <dbReference type="ARBA" id="ARBA00023049"/>
    </source>
</evidence>
<accession>A0A437M914</accession>
<dbReference type="AlphaFoldDB" id="A0A437M914"/>
<dbReference type="Gene3D" id="3.40.140.10">
    <property type="entry name" value="Cytidine Deaminase, domain 2"/>
    <property type="match status" value="1"/>
</dbReference>
<dbReference type="SUPFAM" id="SSF102712">
    <property type="entry name" value="JAB1/MPN domain"/>
    <property type="match status" value="1"/>
</dbReference>
<organism evidence="7 8">
    <name type="scientific">Sphingomonas crocodyli</name>
    <dbReference type="NCBI Taxonomy" id="1979270"/>
    <lineage>
        <taxon>Bacteria</taxon>
        <taxon>Pseudomonadati</taxon>
        <taxon>Pseudomonadota</taxon>
        <taxon>Alphaproteobacteria</taxon>
        <taxon>Sphingomonadales</taxon>
        <taxon>Sphingomonadaceae</taxon>
        <taxon>Sphingomonas</taxon>
    </lineage>
</organism>
<keyword evidence="2" id="KW-0479">Metal-binding</keyword>
<sequence length="115" mass="12365">MRLFDADAAHEASESVQIFHLDSDRHLLGRSIVAGGDEGAVDLPIRRIIGEALELGSSMLVIAHNHPSGDPAPSRADQLATRKLADIARALDIRLLDHMIVAGDRSYSFAESGLL</sequence>
<evidence type="ECO:0000259" key="6">
    <source>
        <dbReference type="PROSITE" id="PS50249"/>
    </source>
</evidence>
<dbReference type="Proteomes" id="UP000282971">
    <property type="component" value="Unassembled WGS sequence"/>
</dbReference>
<dbReference type="GO" id="GO:0046872">
    <property type="term" value="F:metal ion binding"/>
    <property type="evidence" value="ECO:0007669"/>
    <property type="project" value="UniProtKB-KW"/>
</dbReference>
<dbReference type="InterPro" id="IPR020891">
    <property type="entry name" value="UPF0758_CS"/>
</dbReference>
<name>A0A437M914_9SPHN</name>
<dbReference type="PROSITE" id="PS50249">
    <property type="entry name" value="MPN"/>
    <property type="match status" value="1"/>
</dbReference>
<evidence type="ECO:0000256" key="4">
    <source>
        <dbReference type="ARBA" id="ARBA00022833"/>
    </source>
</evidence>
<evidence type="ECO:0000256" key="3">
    <source>
        <dbReference type="ARBA" id="ARBA00022801"/>
    </source>
</evidence>
<dbReference type="Pfam" id="PF04002">
    <property type="entry name" value="RadC"/>
    <property type="match status" value="1"/>
</dbReference>
<evidence type="ECO:0000313" key="7">
    <source>
        <dbReference type="EMBL" id="RVT94139.1"/>
    </source>
</evidence>
<dbReference type="EMBL" id="SACN01000001">
    <property type="protein sequence ID" value="RVT94139.1"/>
    <property type="molecule type" value="Genomic_DNA"/>
</dbReference>
<keyword evidence="3" id="KW-0378">Hydrolase</keyword>
<dbReference type="InterPro" id="IPR037518">
    <property type="entry name" value="MPN"/>
</dbReference>
<proteinExistence type="predicted"/>
<keyword evidence="1" id="KW-0645">Protease</keyword>
<keyword evidence="5" id="KW-0482">Metalloprotease</keyword>
<feature type="domain" description="MPN" evidence="6">
    <location>
        <begin position="1"/>
        <end position="115"/>
    </location>
</feature>
<protein>
    <submittedName>
        <fullName evidence="7">DNA repair protein</fullName>
    </submittedName>
</protein>
<evidence type="ECO:0000256" key="2">
    <source>
        <dbReference type="ARBA" id="ARBA00022723"/>
    </source>
</evidence>
<keyword evidence="4" id="KW-0862">Zinc</keyword>